<feature type="chain" id="PRO_5039759787" description="Cutinase" evidence="8">
    <location>
        <begin position="33"/>
        <end position="241"/>
    </location>
</feature>
<evidence type="ECO:0000313" key="9">
    <source>
        <dbReference type="EMBL" id="MXP23579.1"/>
    </source>
</evidence>
<evidence type="ECO:0000256" key="7">
    <source>
        <dbReference type="ARBA" id="ARBA00023157"/>
    </source>
</evidence>
<evidence type="ECO:0000256" key="2">
    <source>
        <dbReference type="ARBA" id="ARBA00007534"/>
    </source>
</evidence>
<comment type="caution">
    <text evidence="9">The sequence shown here is derived from an EMBL/GenBank/DDBJ whole genome shotgun (WGS) entry which is preliminary data.</text>
</comment>
<evidence type="ECO:0000313" key="10">
    <source>
        <dbReference type="Proteomes" id="UP000475545"/>
    </source>
</evidence>
<gene>
    <name evidence="9" type="ORF">GIY30_19755</name>
</gene>
<dbReference type="PROSITE" id="PS00155">
    <property type="entry name" value="CUTINASE_1"/>
    <property type="match status" value="1"/>
</dbReference>
<accession>A0A6L7GUA3</accession>
<keyword evidence="4 8" id="KW-0964">Secreted</keyword>
<dbReference type="GO" id="GO:0005576">
    <property type="term" value="C:extracellular region"/>
    <property type="evidence" value="ECO:0007669"/>
    <property type="project" value="UniProtKB-SubCell"/>
</dbReference>
<evidence type="ECO:0000256" key="4">
    <source>
        <dbReference type="ARBA" id="ARBA00022525"/>
    </source>
</evidence>
<comment type="similarity">
    <text evidence="2 8">Belongs to the cutinase family.</text>
</comment>
<dbReference type="Gene3D" id="3.40.50.1820">
    <property type="entry name" value="alpha/beta hydrolase"/>
    <property type="match status" value="1"/>
</dbReference>
<name>A0A6L7GUA3_9ACTN</name>
<dbReference type="RefSeq" id="WP_160903781.1">
    <property type="nucleotide sequence ID" value="NZ_CP102850.1"/>
</dbReference>
<proteinExistence type="inferred from homology"/>
<feature type="signal peptide" evidence="8">
    <location>
        <begin position="1"/>
        <end position="32"/>
    </location>
</feature>
<keyword evidence="3 8" id="KW-0719">Serine esterase</keyword>
<dbReference type="PANTHER" id="PTHR33630:SF9">
    <property type="entry name" value="CUTINASE 4"/>
    <property type="match status" value="1"/>
</dbReference>
<evidence type="ECO:0000256" key="5">
    <source>
        <dbReference type="ARBA" id="ARBA00022729"/>
    </source>
</evidence>
<dbReference type="SUPFAM" id="SSF53474">
    <property type="entry name" value="alpha/beta-Hydrolases"/>
    <property type="match status" value="1"/>
</dbReference>
<sequence length="241" mass="25234">MTVPTLARRLAASLACLAMAVSGSLVFSNAQATAASCADVEVIFARGTIEPAPPLGLTGLSFVEAVRSQLPGKTVSSYGVNYPASDQFNNRLAIANSVAVGVRSTQARIKYLAADCPDTKIVLGGYSQGAAVAGFTTATGIDVPNEYRQYRNQVPPPLPADVADNVSAVVLFAPPSDRFLRDIGSPAIQVDREYQAKTKTYCIPGDNICDGSPVGQPNGLHVLYSVNGMTLDAANYVKAHL</sequence>
<comment type="function">
    <text evidence="8">Catalyzes the hydrolysis of complex carboxylic polyesters found in the cell wall of plants. Degrades cutin, a macromolecule that forms the structure of the plant cuticle.</text>
</comment>
<keyword evidence="7" id="KW-1015">Disulfide bond</keyword>
<comment type="subcellular location">
    <subcellularLocation>
        <location evidence="1 8">Secreted</location>
    </subcellularLocation>
</comment>
<dbReference type="GO" id="GO:0052689">
    <property type="term" value="F:carboxylic ester hydrolase activity"/>
    <property type="evidence" value="ECO:0007669"/>
    <property type="project" value="UniProtKB-KW"/>
</dbReference>
<dbReference type="EMBL" id="WMBR01000006">
    <property type="protein sequence ID" value="MXP23579.1"/>
    <property type="molecule type" value="Genomic_DNA"/>
</dbReference>
<organism evidence="9 10">
    <name type="scientific">Gordonia mangrovi</name>
    <dbReference type="NCBI Taxonomy" id="2665643"/>
    <lineage>
        <taxon>Bacteria</taxon>
        <taxon>Bacillati</taxon>
        <taxon>Actinomycetota</taxon>
        <taxon>Actinomycetes</taxon>
        <taxon>Mycobacteriales</taxon>
        <taxon>Gordoniaceae</taxon>
        <taxon>Gordonia</taxon>
    </lineage>
</organism>
<dbReference type="SMART" id="SM01110">
    <property type="entry name" value="Cutinase"/>
    <property type="match status" value="1"/>
</dbReference>
<keyword evidence="5 8" id="KW-0732">Signal</keyword>
<dbReference type="EC" id="3.1.1.-" evidence="8"/>
<dbReference type="AlphaFoldDB" id="A0A6L7GUA3"/>
<reference evidence="9 10" key="1">
    <citation type="submission" date="2019-11" db="EMBL/GenBank/DDBJ databases">
        <title>Gordonia sp. nov., a novel actinobacterium isolated from mangrove soil in Hainan.</title>
        <authorList>
            <person name="Huang X."/>
            <person name="Xie Y."/>
            <person name="Chu X."/>
            <person name="Xiao K."/>
        </authorList>
    </citation>
    <scope>NUCLEOTIDE SEQUENCE [LARGE SCALE GENOMIC DNA]</scope>
    <source>
        <strain evidence="9 10">HNM0687</strain>
    </source>
</reference>
<dbReference type="Pfam" id="PF01083">
    <property type="entry name" value="Cutinase"/>
    <property type="match status" value="1"/>
</dbReference>
<evidence type="ECO:0000256" key="6">
    <source>
        <dbReference type="ARBA" id="ARBA00022801"/>
    </source>
</evidence>
<keyword evidence="6 8" id="KW-0378">Hydrolase</keyword>
<dbReference type="InterPro" id="IPR029058">
    <property type="entry name" value="AB_hydrolase_fold"/>
</dbReference>
<dbReference type="PANTHER" id="PTHR33630">
    <property type="entry name" value="CUTINASE RV1984C-RELATED-RELATED"/>
    <property type="match status" value="1"/>
</dbReference>
<evidence type="ECO:0000256" key="1">
    <source>
        <dbReference type="ARBA" id="ARBA00004613"/>
    </source>
</evidence>
<evidence type="ECO:0000256" key="8">
    <source>
        <dbReference type="RuleBase" id="RU361263"/>
    </source>
</evidence>
<dbReference type="InterPro" id="IPR000675">
    <property type="entry name" value="Cutinase/axe"/>
</dbReference>
<dbReference type="InterPro" id="IPR043580">
    <property type="entry name" value="CUTINASE_1"/>
</dbReference>
<evidence type="ECO:0000256" key="3">
    <source>
        <dbReference type="ARBA" id="ARBA00022487"/>
    </source>
</evidence>
<protein>
    <recommendedName>
        <fullName evidence="8">Cutinase</fullName>
        <ecNumber evidence="8">3.1.1.-</ecNumber>
    </recommendedName>
</protein>
<dbReference type="Proteomes" id="UP000475545">
    <property type="component" value="Unassembled WGS sequence"/>
</dbReference>
<keyword evidence="10" id="KW-1185">Reference proteome</keyword>